<evidence type="ECO:0008006" key="3">
    <source>
        <dbReference type="Google" id="ProtNLM"/>
    </source>
</evidence>
<accession>A0ABW9YVF6</accession>
<name>A0ABW9YVF6_9HYPH</name>
<evidence type="ECO:0000313" key="2">
    <source>
        <dbReference type="Proteomes" id="UP000818323"/>
    </source>
</evidence>
<dbReference type="EMBL" id="JAAAXJ010000003">
    <property type="protein sequence ID" value="NBJ24383.1"/>
    <property type="molecule type" value="Genomic_DNA"/>
</dbReference>
<evidence type="ECO:0000313" key="1">
    <source>
        <dbReference type="EMBL" id="NBJ24383.1"/>
    </source>
</evidence>
<keyword evidence="2" id="KW-1185">Reference proteome</keyword>
<sequence>MVAGTVDRVPRHTSQEINRQIKMQIAESVRWHAAHPEGIDRRLHELDQEWDVERTLEANASTLAFTGVMLGATLDKHWLALPALVTAFLFQHAVQGWCPPLPILRRLGFRTAHEIETERYALKALRGDFGPIEPGPHDHDSRASHAMQAARL</sequence>
<proteinExistence type="predicted"/>
<dbReference type="Gene3D" id="6.10.140.1340">
    <property type="match status" value="1"/>
</dbReference>
<dbReference type="Proteomes" id="UP000818323">
    <property type="component" value="Unassembled WGS sequence"/>
</dbReference>
<protein>
    <recommendedName>
        <fullName evidence="3">DUF2892 domain-containing protein</fullName>
    </recommendedName>
</protein>
<dbReference type="RefSeq" id="WP_161722389.1">
    <property type="nucleotide sequence ID" value="NZ_JAAAXI010000004.1"/>
</dbReference>
<reference evidence="1 2" key="1">
    <citation type="submission" date="2020-01" db="EMBL/GenBank/DDBJ databases">
        <title>Microvirga sp. nov., an arsenate reduction bacterium isolated from Tibet hotspring sediments.</title>
        <authorList>
            <person name="Yuan C.-G."/>
        </authorList>
    </citation>
    <scope>NUCLEOTIDE SEQUENCE [LARGE SCALE GENOMIC DNA]</scope>
    <source>
        <strain evidence="1 2">SYSU G3D203</strain>
    </source>
</reference>
<gene>
    <name evidence="1" type="ORF">GR303_08445</name>
</gene>
<organism evidence="1 2">
    <name type="scientific">Microvirga arsenatis</name>
    <dbReference type="NCBI Taxonomy" id="2692265"/>
    <lineage>
        <taxon>Bacteria</taxon>
        <taxon>Pseudomonadati</taxon>
        <taxon>Pseudomonadota</taxon>
        <taxon>Alphaproteobacteria</taxon>
        <taxon>Hyphomicrobiales</taxon>
        <taxon>Methylobacteriaceae</taxon>
        <taxon>Microvirga</taxon>
    </lineage>
</organism>
<comment type="caution">
    <text evidence="1">The sequence shown here is derived from an EMBL/GenBank/DDBJ whole genome shotgun (WGS) entry which is preliminary data.</text>
</comment>